<evidence type="ECO:0000256" key="1">
    <source>
        <dbReference type="SAM" id="MobiDB-lite"/>
    </source>
</evidence>
<proteinExistence type="predicted"/>
<accession>A0AB34IFG1</accession>
<dbReference type="Proteomes" id="UP001515480">
    <property type="component" value="Unassembled WGS sequence"/>
</dbReference>
<protein>
    <submittedName>
        <fullName evidence="2">Uncharacterized protein</fullName>
    </submittedName>
</protein>
<dbReference type="AlphaFoldDB" id="A0AB34IFG1"/>
<feature type="compositionally biased region" description="Polar residues" evidence="1">
    <location>
        <begin position="193"/>
        <end position="203"/>
    </location>
</feature>
<feature type="compositionally biased region" description="Low complexity" evidence="1">
    <location>
        <begin position="208"/>
        <end position="219"/>
    </location>
</feature>
<gene>
    <name evidence="2" type="ORF">AB1Y20_014790</name>
</gene>
<evidence type="ECO:0000313" key="2">
    <source>
        <dbReference type="EMBL" id="KAL1496173.1"/>
    </source>
</evidence>
<dbReference type="EMBL" id="JBGBPQ010000030">
    <property type="protein sequence ID" value="KAL1496173.1"/>
    <property type="molecule type" value="Genomic_DNA"/>
</dbReference>
<keyword evidence="3" id="KW-1185">Reference proteome</keyword>
<feature type="region of interest" description="Disordered" evidence="1">
    <location>
        <begin position="177"/>
        <end position="219"/>
    </location>
</feature>
<reference evidence="2 3" key="1">
    <citation type="journal article" date="2024" name="Science">
        <title>Giant polyketide synthase enzymes in the biosynthesis of giant marine polyether toxins.</title>
        <authorList>
            <person name="Fallon T.R."/>
            <person name="Shende V.V."/>
            <person name="Wierzbicki I.H."/>
            <person name="Pendleton A.L."/>
            <person name="Watervoot N.F."/>
            <person name="Auber R.P."/>
            <person name="Gonzalez D.J."/>
            <person name="Wisecaver J.H."/>
            <person name="Moore B.S."/>
        </authorList>
    </citation>
    <scope>NUCLEOTIDE SEQUENCE [LARGE SCALE GENOMIC DNA]</scope>
    <source>
        <strain evidence="2 3">12B1</strain>
    </source>
</reference>
<comment type="caution">
    <text evidence="2">The sequence shown here is derived from an EMBL/GenBank/DDBJ whole genome shotgun (WGS) entry which is preliminary data.</text>
</comment>
<feature type="compositionally biased region" description="Low complexity" evidence="1">
    <location>
        <begin position="311"/>
        <end position="320"/>
    </location>
</feature>
<feature type="compositionally biased region" description="Low complexity" evidence="1">
    <location>
        <begin position="125"/>
        <end position="150"/>
    </location>
</feature>
<name>A0AB34IFG1_PRYPA</name>
<feature type="region of interest" description="Disordered" evidence="1">
    <location>
        <begin position="304"/>
        <end position="341"/>
    </location>
</feature>
<evidence type="ECO:0000313" key="3">
    <source>
        <dbReference type="Proteomes" id="UP001515480"/>
    </source>
</evidence>
<sequence>MVAEGASAVPTADSAQVFTQRLKEVEREHAALQAVQAELRQDEQRFQALIQAERDKLESCSKQLSTAAARRAKLEEELRKWNSRIEELKIQKAAAAAEIAKLQVEADQSRDMKLRSASTKFPSLAPSLAPGGSRAPAASAPPAAATCAPPAAAPPSFDLLGDLMGEQVATDERHHLAPSAQPSADLFSDEPSSHPQATASGSNPFDRPLAAAPPAAHAAAPPFSMTAQTHRPAMGDESFFDAPPMGMGGYGAAEAAHCYTSSGAMCMMGGAMGTMGGGAAAGFTWGGGGCASSAAGHGRLPIQLPQDLQRSSSGSTGSQQPAKPTKSSGLGVDPFASLVSL</sequence>
<organism evidence="2 3">
    <name type="scientific">Prymnesium parvum</name>
    <name type="common">Toxic golden alga</name>
    <dbReference type="NCBI Taxonomy" id="97485"/>
    <lineage>
        <taxon>Eukaryota</taxon>
        <taxon>Haptista</taxon>
        <taxon>Haptophyta</taxon>
        <taxon>Prymnesiophyceae</taxon>
        <taxon>Prymnesiales</taxon>
        <taxon>Prymnesiaceae</taxon>
        <taxon>Prymnesium</taxon>
    </lineage>
</organism>
<feature type="region of interest" description="Disordered" evidence="1">
    <location>
        <begin position="107"/>
        <end position="150"/>
    </location>
</feature>